<keyword evidence="12" id="KW-0573">Peptidoglycan synthesis</keyword>
<dbReference type="GO" id="GO:0071555">
    <property type="term" value="P:cell wall organization"/>
    <property type="evidence" value="ECO:0007669"/>
    <property type="project" value="UniProtKB-KW"/>
</dbReference>
<evidence type="ECO:0000256" key="8">
    <source>
        <dbReference type="ARBA" id="ARBA00022679"/>
    </source>
</evidence>
<dbReference type="GO" id="GO:0030288">
    <property type="term" value="C:outer membrane-bounded periplasmic space"/>
    <property type="evidence" value="ECO:0007669"/>
    <property type="project" value="TreeGrafter"/>
</dbReference>
<dbReference type="PANTHER" id="PTHR32282">
    <property type="entry name" value="BINDING PROTEIN TRANSPEPTIDASE, PUTATIVE-RELATED"/>
    <property type="match status" value="1"/>
</dbReference>
<evidence type="ECO:0000256" key="14">
    <source>
        <dbReference type="ARBA" id="ARBA00023136"/>
    </source>
</evidence>
<keyword evidence="16" id="KW-0961">Cell wall biogenesis/degradation</keyword>
<keyword evidence="6" id="KW-0645">Protease</keyword>
<evidence type="ECO:0000256" key="3">
    <source>
        <dbReference type="ARBA" id="ARBA00007090"/>
    </source>
</evidence>
<keyword evidence="11" id="KW-0133">Cell shape</keyword>
<dbReference type="EC" id="2.4.99.28" evidence="17"/>
<keyword evidence="7" id="KW-0328">Glycosyltransferase</keyword>
<comment type="similarity">
    <text evidence="4">In the N-terminal section; belongs to the glycosyltransferase 51 family.</text>
</comment>
<reference evidence="22 23" key="1">
    <citation type="journal article" date="2018" name="Microbiome">
        <title>Fine metagenomic profile of the Mediterranean stratified and mixed water columns revealed by assembly and recruitment.</title>
        <authorList>
            <person name="Haro-Moreno J.M."/>
            <person name="Lopez-Perez M."/>
            <person name="De La Torre J.R."/>
            <person name="Picazo A."/>
            <person name="Camacho A."/>
            <person name="Rodriguez-Valera F."/>
        </authorList>
    </citation>
    <scope>NUCLEOTIDE SEQUENCE [LARGE SCALE GENOMIC DNA]</scope>
    <source>
        <strain evidence="22">MED-G83</strain>
    </source>
</reference>
<feature type="transmembrane region" description="Helical" evidence="19">
    <location>
        <begin position="7"/>
        <end position="25"/>
    </location>
</feature>
<evidence type="ECO:0000256" key="5">
    <source>
        <dbReference type="ARBA" id="ARBA00022645"/>
    </source>
</evidence>
<evidence type="ECO:0000259" key="20">
    <source>
        <dbReference type="Pfam" id="PF00905"/>
    </source>
</evidence>
<comment type="similarity">
    <text evidence="3">In the C-terminal section; belongs to the transpeptidase family.</text>
</comment>
<gene>
    <name evidence="22" type="ORF">DBW97_03125</name>
</gene>
<proteinExistence type="inferred from homology"/>
<dbReference type="EMBL" id="QOPD01000004">
    <property type="protein sequence ID" value="RCL38260.1"/>
    <property type="molecule type" value="Genomic_DNA"/>
</dbReference>
<evidence type="ECO:0000256" key="11">
    <source>
        <dbReference type="ARBA" id="ARBA00022960"/>
    </source>
</evidence>
<feature type="domain" description="Glycosyl transferase family 51" evidence="21">
    <location>
        <begin position="51"/>
        <end position="224"/>
    </location>
</feature>
<comment type="subcellular location">
    <subcellularLocation>
        <location evidence="1">Membrane</location>
    </subcellularLocation>
</comment>
<dbReference type="Pfam" id="PF00912">
    <property type="entry name" value="Transgly"/>
    <property type="match status" value="1"/>
</dbReference>
<dbReference type="InterPro" id="IPR036950">
    <property type="entry name" value="PBP_transglycosylase"/>
</dbReference>
<evidence type="ECO:0000259" key="21">
    <source>
        <dbReference type="Pfam" id="PF00912"/>
    </source>
</evidence>
<evidence type="ECO:0000313" key="23">
    <source>
        <dbReference type="Proteomes" id="UP000252147"/>
    </source>
</evidence>
<evidence type="ECO:0000256" key="7">
    <source>
        <dbReference type="ARBA" id="ARBA00022676"/>
    </source>
</evidence>
<keyword evidence="14 19" id="KW-0472">Membrane</keyword>
<keyword evidence="5" id="KW-0121">Carboxypeptidase</keyword>
<evidence type="ECO:0000256" key="9">
    <source>
        <dbReference type="ARBA" id="ARBA00022692"/>
    </source>
</evidence>
<dbReference type="GO" id="GO:0004180">
    <property type="term" value="F:carboxypeptidase activity"/>
    <property type="evidence" value="ECO:0007669"/>
    <property type="project" value="UniProtKB-KW"/>
</dbReference>
<dbReference type="SUPFAM" id="SSF53955">
    <property type="entry name" value="Lysozyme-like"/>
    <property type="match status" value="1"/>
</dbReference>
<evidence type="ECO:0000256" key="19">
    <source>
        <dbReference type="SAM" id="Phobius"/>
    </source>
</evidence>
<dbReference type="InterPro" id="IPR050396">
    <property type="entry name" value="Glycosyltr_51/Transpeptidase"/>
</dbReference>
<keyword evidence="8" id="KW-0808">Transferase</keyword>
<dbReference type="GO" id="GO:0008955">
    <property type="term" value="F:peptidoglycan glycosyltransferase activity"/>
    <property type="evidence" value="ECO:0007669"/>
    <property type="project" value="UniProtKB-EC"/>
</dbReference>
<dbReference type="InterPro" id="IPR001264">
    <property type="entry name" value="Glyco_trans_51"/>
</dbReference>
<comment type="pathway">
    <text evidence="2">Cell wall biogenesis; peptidoglycan biosynthesis.</text>
</comment>
<comment type="caution">
    <text evidence="22">The sequence shown here is derived from an EMBL/GenBank/DDBJ whole genome shotgun (WGS) entry which is preliminary data.</text>
</comment>
<evidence type="ECO:0000256" key="13">
    <source>
        <dbReference type="ARBA" id="ARBA00022989"/>
    </source>
</evidence>
<name>A0A368BLU2_9GAMM</name>
<evidence type="ECO:0000256" key="1">
    <source>
        <dbReference type="ARBA" id="ARBA00004370"/>
    </source>
</evidence>
<sequence>MRFLRIFLVFMQTGLLVLGLIFTFFSRDLPDVEIITEIKLTNPMRVYTKDEKLIGQFGTEKREIIKFGEIPKTLKNAIIAAEDGDFYQHSGVKLTSLLRATYGEITGQSLGGGGTITMQVVRNYVLNFERTYERKIKEIILAFQLEDILSKEEIFELYFNKAFLGNRNYGFAAAYQYYFGKDFREASNAEAALLAGILQQPSRVNPVRNPSASKLKRNTILNRMYLEGFINEDELFQAQNAEVSPNSFGPKIEVEASHLAEKVRTDILNIFGNRAYEDGFNIYTTLDSEMQKNAIESVRKNLYIYQDRYGWTDNGDVTDLNFQVLKSYFDKNSLFLVSANLNFPQVLEDNLQKIQTILTDLKSYDSAEPGLIVLADEREATVVDKELNSFKLEWREEYENYSRSESFSDFLSLGSIVYFKEESGSKYIVQIPQAEASLVAMDSNNGYIKAYVGGFDFEKSKFDRASSSNLLLGSSIKPFIYACAFENGINPSSVFIDGPVAFQDELLEEVWRPRNNSGTFFGQIRLRESLIQSLNLVTIKLVRYIGLKTTLDCLKKYMFTSSSMTNNLSVGLGTGSSNPLSYVENYALLINSGEFKNSILIDRVESLDGEIIYDPNNNYATELEDFSQISFPWMSDTPFDELNMPRLKLINSVDIQAMDPRVAYIIADILKEALKRNANRRNLELPIQNIGGKTGTTNDATSTWFSGYASNIVTSVWVGKDDFTSLGENEFGSTNALPIWLDFIKLSTENLTEKDLLVPEGLSVVRIDEKSGEISNTFDNSIFEYFLEENLLSLLDEDNADYENIFN</sequence>
<evidence type="ECO:0000256" key="18">
    <source>
        <dbReference type="ARBA" id="ARBA00049902"/>
    </source>
</evidence>
<accession>A0A368BLU2</accession>
<dbReference type="Pfam" id="PF00905">
    <property type="entry name" value="Transpeptidase"/>
    <property type="match status" value="1"/>
</dbReference>
<evidence type="ECO:0000256" key="2">
    <source>
        <dbReference type="ARBA" id="ARBA00004752"/>
    </source>
</evidence>
<dbReference type="InterPro" id="IPR001460">
    <property type="entry name" value="PCN-bd_Tpept"/>
</dbReference>
<dbReference type="InterPro" id="IPR023346">
    <property type="entry name" value="Lysozyme-like_dom_sf"/>
</dbReference>
<dbReference type="Proteomes" id="UP000252147">
    <property type="component" value="Unassembled WGS sequence"/>
</dbReference>
<evidence type="ECO:0000256" key="12">
    <source>
        <dbReference type="ARBA" id="ARBA00022984"/>
    </source>
</evidence>
<evidence type="ECO:0000256" key="16">
    <source>
        <dbReference type="ARBA" id="ARBA00023316"/>
    </source>
</evidence>
<evidence type="ECO:0000256" key="6">
    <source>
        <dbReference type="ARBA" id="ARBA00022670"/>
    </source>
</evidence>
<organism evidence="22 23">
    <name type="scientific">SAR86 cluster bacterium</name>
    <dbReference type="NCBI Taxonomy" id="2030880"/>
    <lineage>
        <taxon>Bacteria</taxon>
        <taxon>Pseudomonadati</taxon>
        <taxon>Pseudomonadota</taxon>
        <taxon>Gammaproteobacteria</taxon>
        <taxon>SAR86 cluster</taxon>
    </lineage>
</organism>
<keyword evidence="10" id="KW-0378">Hydrolase</keyword>
<dbReference type="SUPFAM" id="SSF56601">
    <property type="entry name" value="beta-lactamase/transpeptidase-like"/>
    <property type="match status" value="1"/>
</dbReference>
<evidence type="ECO:0000256" key="4">
    <source>
        <dbReference type="ARBA" id="ARBA00007739"/>
    </source>
</evidence>
<keyword evidence="15" id="KW-0511">Multifunctional enzyme</keyword>
<dbReference type="GO" id="GO:0016020">
    <property type="term" value="C:membrane"/>
    <property type="evidence" value="ECO:0007669"/>
    <property type="project" value="UniProtKB-SubCell"/>
</dbReference>
<comment type="catalytic activity">
    <reaction evidence="18">
        <text>[GlcNAc-(1-&gt;4)-Mur2Ac(oyl-L-Ala-gamma-D-Glu-L-Lys-D-Ala-D-Ala)](n)-di-trans,octa-cis-undecaprenyl diphosphate + beta-D-GlcNAc-(1-&gt;4)-Mur2Ac(oyl-L-Ala-gamma-D-Glu-L-Lys-D-Ala-D-Ala)-di-trans,octa-cis-undecaprenyl diphosphate = [GlcNAc-(1-&gt;4)-Mur2Ac(oyl-L-Ala-gamma-D-Glu-L-Lys-D-Ala-D-Ala)](n+1)-di-trans,octa-cis-undecaprenyl diphosphate + di-trans,octa-cis-undecaprenyl diphosphate + H(+)</text>
        <dbReference type="Rhea" id="RHEA:23708"/>
        <dbReference type="Rhea" id="RHEA-COMP:9602"/>
        <dbReference type="Rhea" id="RHEA-COMP:9603"/>
        <dbReference type="ChEBI" id="CHEBI:15378"/>
        <dbReference type="ChEBI" id="CHEBI:58405"/>
        <dbReference type="ChEBI" id="CHEBI:60033"/>
        <dbReference type="ChEBI" id="CHEBI:78435"/>
        <dbReference type="EC" id="2.4.99.28"/>
    </reaction>
</comment>
<keyword evidence="13 19" id="KW-1133">Transmembrane helix</keyword>
<dbReference type="Gene3D" id="3.40.710.10">
    <property type="entry name" value="DD-peptidase/beta-lactamase superfamily"/>
    <property type="match status" value="2"/>
</dbReference>
<feature type="domain" description="Penicillin-binding protein transpeptidase" evidence="20">
    <location>
        <begin position="437"/>
        <end position="710"/>
    </location>
</feature>
<dbReference type="GO" id="GO:0006508">
    <property type="term" value="P:proteolysis"/>
    <property type="evidence" value="ECO:0007669"/>
    <property type="project" value="UniProtKB-KW"/>
</dbReference>
<dbReference type="GO" id="GO:0009252">
    <property type="term" value="P:peptidoglycan biosynthetic process"/>
    <property type="evidence" value="ECO:0007669"/>
    <property type="project" value="UniProtKB-UniPathway"/>
</dbReference>
<evidence type="ECO:0000256" key="15">
    <source>
        <dbReference type="ARBA" id="ARBA00023268"/>
    </source>
</evidence>
<evidence type="ECO:0000256" key="17">
    <source>
        <dbReference type="ARBA" id="ARBA00044770"/>
    </source>
</evidence>
<evidence type="ECO:0000313" key="22">
    <source>
        <dbReference type="EMBL" id="RCL38260.1"/>
    </source>
</evidence>
<dbReference type="UniPathway" id="UPA00219"/>
<dbReference type="GO" id="GO:0008658">
    <property type="term" value="F:penicillin binding"/>
    <property type="evidence" value="ECO:0007669"/>
    <property type="project" value="InterPro"/>
</dbReference>
<dbReference type="Gene3D" id="1.10.3810.10">
    <property type="entry name" value="Biosynthetic peptidoglycan transglycosylase-like"/>
    <property type="match status" value="1"/>
</dbReference>
<keyword evidence="9 19" id="KW-0812">Transmembrane</keyword>
<evidence type="ECO:0000256" key="10">
    <source>
        <dbReference type="ARBA" id="ARBA00022801"/>
    </source>
</evidence>
<protein>
    <recommendedName>
        <fullName evidence="17">peptidoglycan glycosyltransferase</fullName>
        <ecNumber evidence="17">2.4.99.28</ecNumber>
    </recommendedName>
</protein>
<dbReference type="PANTHER" id="PTHR32282:SF27">
    <property type="entry name" value="PENICILLIN-BINDING PROTEIN 1A"/>
    <property type="match status" value="1"/>
</dbReference>
<dbReference type="GO" id="GO:0008360">
    <property type="term" value="P:regulation of cell shape"/>
    <property type="evidence" value="ECO:0007669"/>
    <property type="project" value="UniProtKB-KW"/>
</dbReference>
<dbReference type="InterPro" id="IPR012338">
    <property type="entry name" value="Beta-lactam/transpept-like"/>
</dbReference>
<dbReference type="AlphaFoldDB" id="A0A368BLU2"/>